<gene>
    <name evidence="6" type="ORF">GETHOR_25030</name>
</gene>
<dbReference type="Pfam" id="PF00440">
    <property type="entry name" value="TetR_N"/>
    <property type="match status" value="1"/>
</dbReference>
<evidence type="ECO:0000313" key="6">
    <source>
        <dbReference type="EMBL" id="BDU70402.1"/>
    </source>
</evidence>
<sequence length="193" mass="20913">MGNEKKTRILEAAQSVFLRFGFRRTTMGDIASAAGVSRPALYLLFCNKEELFEAVLQAHVARTLEEIRQGLAAHPTPEEKLRFAFELWAVRPFGLLAASREVGEPIHAGLAFAKEAIDQAIAAFEADLVTILAPLSATAPARALPPEQIARVLTRAVHGFKESATSPEELRTMIDGLLEMVLASLRPVPNAGA</sequence>
<keyword evidence="1" id="KW-0805">Transcription regulation</keyword>
<evidence type="ECO:0000256" key="4">
    <source>
        <dbReference type="PROSITE-ProRule" id="PRU00335"/>
    </source>
</evidence>
<dbReference type="RefSeq" id="WP_286354120.1">
    <property type="nucleotide sequence ID" value="NZ_AP027079.1"/>
</dbReference>
<dbReference type="EMBL" id="AP027079">
    <property type="protein sequence ID" value="BDU70402.1"/>
    <property type="molecule type" value="Genomic_DNA"/>
</dbReference>
<feature type="DNA-binding region" description="H-T-H motif" evidence="4">
    <location>
        <begin position="26"/>
        <end position="45"/>
    </location>
</feature>
<dbReference type="SUPFAM" id="SSF46689">
    <property type="entry name" value="Homeodomain-like"/>
    <property type="match status" value="1"/>
</dbReference>
<keyword evidence="2 4" id="KW-0238">DNA-binding</keyword>
<dbReference type="PANTHER" id="PTHR30055:SF234">
    <property type="entry name" value="HTH-TYPE TRANSCRIPTIONAL REGULATOR BETI"/>
    <property type="match status" value="1"/>
</dbReference>
<dbReference type="InterPro" id="IPR009057">
    <property type="entry name" value="Homeodomain-like_sf"/>
</dbReference>
<protein>
    <submittedName>
        <fullName evidence="6">TetR family transcriptional regulator</fullName>
    </submittedName>
</protein>
<dbReference type="InterPro" id="IPR050109">
    <property type="entry name" value="HTH-type_TetR-like_transc_reg"/>
</dbReference>
<accession>A0ABM8DTK8</accession>
<feature type="domain" description="HTH tetR-type" evidence="5">
    <location>
        <begin position="3"/>
        <end position="63"/>
    </location>
</feature>
<dbReference type="Proteomes" id="UP001242010">
    <property type="component" value="Chromosome"/>
</dbReference>
<reference evidence="7" key="1">
    <citation type="journal article" date="2023" name="Int. J. Syst. Evol. Microbiol.">
        <title>Mesoterricola silvestris gen. nov., sp. nov., Mesoterricola sediminis sp. nov., Geothrix oryzae sp. nov., Geothrix edaphica sp. nov., Geothrix rubra sp. nov., and Geothrix limicola sp. nov., six novel members of Acidobacteriota isolated from soils.</title>
        <authorList>
            <person name="Itoh H."/>
            <person name="Sugisawa Y."/>
            <person name="Mise K."/>
            <person name="Xu Z."/>
            <person name="Kuniyasu M."/>
            <person name="Ushijima N."/>
            <person name="Kawano K."/>
            <person name="Kobayashi E."/>
            <person name="Shiratori Y."/>
            <person name="Masuda Y."/>
            <person name="Senoo K."/>
        </authorList>
    </citation>
    <scope>NUCLEOTIDE SEQUENCE [LARGE SCALE GENOMIC DNA]</scope>
    <source>
        <strain evidence="7">Red222</strain>
    </source>
</reference>
<dbReference type="Gene3D" id="1.10.357.10">
    <property type="entry name" value="Tetracycline Repressor, domain 2"/>
    <property type="match status" value="1"/>
</dbReference>
<name>A0ABM8DTK8_9BACT</name>
<keyword evidence="3" id="KW-0804">Transcription</keyword>
<evidence type="ECO:0000256" key="3">
    <source>
        <dbReference type="ARBA" id="ARBA00023163"/>
    </source>
</evidence>
<dbReference type="PANTHER" id="PTHR30055">
    <property type="entry name" value="HTH-TYPE TRANSCRIPTIONAL REGULATOR RUTR"/>
    <property type="match status" value="1"/>
</dbReference>
<dbReference type="PRINTS" id="PR00455">
    <property type="entry name" value="HTHTETR"/>
</dbReference>
<evidence type="ECO:0000313" key="7">
    <source>
        <dbReference type="Proteomes" id="UP001242010"/>
    </source>
</evidence>
<dbReference type="InterPro" id="IPR001647">
    <property type="entry name" value="HTH_TetR"/>
</dbReference>
<proteinExistence type="predicted"/>
<dbReference type="PROSITE" id="PS50977">
    <property type="entry name" value="HTH_TETR_2"/>
    <property type="match status" value="1"/>
</dbReference>
<evidence type="ECO:0000256" key="2">
    <source>
        <dbReference type="ARBA" id="ARBA00023125"/>
    </source>
</evidence>
<evidence type="ECO:0000259" key="5">
    <source>
        <dbReference type="PROSITE" id="PS50977"/>
    </source>
</evidence>
<keyword evidence="7" id="KW-1185">Reference proteome</keyword>
<evidence type="ECO:0000256" key="1">
    <source>
        <dbReference type="ARBA" id="ARBA00023015"/>
    </source>
</evidence>
<organism evidence="6 7">
    <name type="scientific">Geothrix oryzae</name>
    <dbReference type="NCBI Taxonomy" id="2927975"/>
    <lineage>
        <taxon>Bacteria</taxon>
        <taxon>Pseudomonadati</taxon>
        <taxon>Acidobacteriota</taxon>
        <taxon>Holophagae</taxon>
        <taxon>Holophagales</taxon>
        <taxon>Holophagaceae</taxon>
        <taxon>Geothrix</taxon>
    </lineage>
</organism>